<keyword evidence="7" id="KW-0012">Acyltransferase</keyword>
<dbReference type="GO" id="GO:0016020">
    <property type="term" value="C:membrane"/>
    <property type="evidence" value="ECO:0007669"/>
    <property type="project" value="GOC"/>
</dbReference>
<evidence type="ECO:0000256" key="7">
    <source>
        <dbReference type="ARBA" id="ARBA00023315"/>
    </source>
</evidence>
<dbReference type="GO" id="GO:0009245">
    <property type="term" value="P:lipid A biosynthetic process"/>
    <property type="evidence" value="ECO:0007669"/>
    <property type="project" value="UniProtKB-KW"/>
</dbReference>
<dbReference type="Gene3D" id="2.160.10.10">
    <property type="entry name" value="Hexapeptide repeat proteins"/>
    <property type="match status" value="1"/>
</dbReference>
<evidence type="ECO:0000256" key="6">
    <source>
        <dbReference type="ARBA" id="ARBA00023098"/>
    </source>
</evidence>
<evidence type="ECO:0000256" key="1">
    <source>
        <dbReference type="ARBA" id="ARBA00007274"/>
    </source>
</evidence>
<evidence type="ECO:0000256" key="4">
    <source>
        <dbReference type="ARBA" id="ARBA00022679"/>
    </source>
</evidence>
<keyword evidence="3" id="KW-0441">Lipid A biosynthesis</keyword>
<evidence type="ECO:0000256" key="3">
    <source>
        <dbReference type="ARBA" id="ARBA00022556"/>
    </source>
</evidence>
<evidence type="ECO:0000256" key="2">
    <source>
        <dbReference type="ARBA" id="ARBA00022516"/>
    </source>
</evidence>
<dbReference type="AlphaFoldDB" id="A0A246F7F1"/>
<dbReference type="InterPro" id="IPR011004">
    <property type="entry name" value="Trimer_LpxA-like_sf"/>
</dbReference>
<comment type="similarity">
    <text evidence="1">Belongs to the transferase hexapeptide repeat family.</text>
</comment>
<dbReference type="Proteomes" id="UP000198145">
    <property type="component" value="Unassembled WGS sequence"/>
</dbReference>
<dbReference type="CDD" id="cd03349">
    <property type="entry name" value="LbH_XAT"/>
    <property type="match status" value="1"/>
</dbReference>
<dbReference type="PANTHER" id="PTHR43300">
    <property type="entry name" value="ACETYLTRANSFERASE"/>
    <property type="match status" value="1"/>
</dbReference>
<dbReference type="RefSeq" id="WP_088420074.1">
    <property type="nucleotide sequence ID" value="NZ_NJBA01000007.1"/>
</dbReference>
<dbReference type="PROSITE" id="PS00101">
    <property type="entry name" value="HEXAPEP_TRANSFERASES"/>
    <property type="match status" value="1"/>
</dbReference>
<accession>A0A246F7F1</accession>
<dbReference type="SUPFAM" id="SSF51161">
    <property type="entry name" value="Trimeric LpxA-like enzymes"/>
    <property type="match status" value="1"/>
</dbReference>
<proteinExistence type="inferred from homology"/>
<protein>
    <submittedName>
        <fullName evidence="8">Acetyltransferase</fullName>
    </submittedName>
</protein>
<keyword evidence="5" id="KW-0677">Repeat</keyword>
<dbReference type="InterPro" id="IPR018357">
    <property type="entry name" value="Hexapep_transf_CS"/>
</dbReference>
<dbReference type="InterPro" id="IPR001451">
    <property type="entry name" value="Hexapep"/>
</dbReference>
<evidence type="ECO:0000256" key="5">
    <source>
        <dbReference type="ARBA" id="ARBA00022737"/>
    </source>
</evidence>
<keyword evidence="4 8" id="KW-0808">Transferase</keyword>
<sequence>MNVIQEALINRRLKKSLAGHQCRLAGGIKSLRDGARLSLEPGVKIGKAKIYSTDLEIGAYTDIVSGSEFRHVSRIGRYCSIATEVVIGQARQSHPIDWLTTHHFASNPRLINRPIKRDHPYRPVVIGHDVWIGRDVLILDDVKIGTGAIIGAQSLVNSDVPPYAIVAGTPARVIRYRFEPEVIEGLLASRWWDLPLDVLGELPLDDPQACLVALEKITPPAAVRPRRLQIASEPFRLRVMPAEPAQSASLTDASDT</sequence>
<name>A0A246F7F1_PSENT</name>
<dbReference type="Pfam" id="PF00132">
    <property type="entry name" value="Hexapep"/>
    <property type="match status" value="1"/>
</dbReference>
<reference evidence="8 9" key="1">
    <citation type="submission" date="2017-06" db="EMBL/GenBank/DDBJ databases">
        <title>Draft genome of Pseudomonas nitroreducens DF05.</title>
        <authorList>
            <person name="Iyer R."/>
        </authorList>
    </citation>
    <scope>NUCLEOTIDE SEQUENCE [LARGE SCALE GENOMIC DNA]</scope>
    <source>
        <strain evidence="8 9">DF05</strain>
    </source>
</reference>
<dbReference type="EMBL" id="NJBA01000007">
    <property type="protein sequence ID" value="OWP49061.1"/>
    <property type="molecule type" value="Genomic_DNA"/>
</dbReference>
<keyword evidence="6" id="KW-0443">Lipid metabolism</keyword>
<gene>
    <name evidence="8" type="ORF">CEG18_20180</name>
</gene>
<dbReference type="PANTHER" id="PTHR43300:SF11">
    <property type="entry name" value="ACETYLTRANSFERASE RV3034C-RELATED"/>
    <property type="match status" value="1"/>
</dbReference>
<keyword evidence="2" id="KW-0444">Lipid biosynthesis</keyword>
<organism evidence="8 9">
    <name type="scientific">Pseudomonas nitroreducens</name>
    <dbReference type="NCBI Taxonomy" id="46680"/>
    <lineage>
        <taxon>Bacteria</taxon>
        <taxon>Pseudomonadati</taxon>
        <taxon>Pseudomonadota</taxon>
        <taxon>Gammaproteobacteria</taxon>
        <taxon>Pseudomonadales</taxon>
        <taxon>Pseudomonadaceae</taxon>
        <taxon>Pseudomonas</taxon>
    </lineage>
</organism>
<evidence type="ECO:0000313" key="8">
    <source>
        <dbReference type="EMBL" id="OWP49061.1"/>
    </source>
</evidence>
<evidence type="ECO:0000313" key="9">
    <source>
        <dbReference type="Proteomes" id="UP000198145"/>
    </source>
</evidence>
<comment type="caution">
    <text evidence="8">The sequence shown here is derived from an EMBL/GenBank/DDBJ whole genome shotgun (WGS) entry which is preliminary data.</text>
</comment>
<dbReference type="eggNOG" id="COG0110">
    <property type="taxonomic scope" value="Bacteria"/>
</dbReference>
<dbReference type="GO" id="GO:0016746">
    <property type="term" value="F:acyltransferase activity"/>
    <property type="evidence" value="ECO:0007669"/>
    <property type="project" value="UniProtKB-KW"/>
</dbReference>
<dbReference type="InterPro" id="IPR050179">
    <property type="entry name" value="Trans_hexapeptide_repeat"/>
</dbReference>